<feature type="domain" description="UspA" evidence="2">
    <location>
        <begin position="2"/>
        <end position="136"/>
    </location>
</feature>
<dbReference type="SUPFAM" id="SSF52402">
    <property type="entry name" value="Adenine nucleotide alpha hydrolases-like"/>
    <property type="match status" value="2"/>
</dbReference>
<dbReference type="PRINTS" id="PR01438">
    <property type="entry name" value="UNVRSLSTRESS"/>
</dbReference>
<gene>
    <name evidence="3" type="ORF">HCN51_43835</name>
</gene>
<evidence type="ECO:0000259" key="2">
    <source>
        <dbReference type="Pfam" id="PF00582"/>
    </source>
</evidence>
<feature type="domain" description="UspA" evidence="2">
    <location>
        <begin position="146"/>
        <end position="276"/>
    </location>
</feature>
<dbReference type="PANTHER" id="PTHR46553">
    <property type="entry name" value="ADENINE NUCLEOTIDE ALPHA HYDROLASES-LIKE SUPERFAMILY PROTEIN"/>
    <property type="match status" value="1"/>
</dbReference>
<comment type="caution">
    <text evidence="3">The sequence shown here is derived from an EMBL/GenBank/DDBJ whole genome shotgun (WGS) entry which is preliminary data.</text>
</comment>
<dbReference type="Gene3D" id="3.40.50.620">
    <property type="entry name" value="HUPs"/>
    <property type="match status" value="2"/>
</dbReference>
<evidence type="ECO:0000313" key="4">
    <source>
        <dbReference type="Proteomes" id="UP000696294"/>
    </source>
</evidence>
<sequence>MIIAGVDGSRAGLEACGWAAREAVLRGTPLTVMHALPRWCVDTAEGRYADVAGWMRRGGLDLLAVAEDRAHREHPGLKVETVLAAGDPRTALTRAARDAELLVIGSHGVGGVRGLLVGSVAFGVAGHAPCDVAVVHELPSLPRGEIVAGVDGSPQAHRVLESAFAEAELRGAVLRAVLAWSWPHAGGFDPADPDAERDQSLILKEALAGHRERHPDVPVVADVVHGHPVAVLREAASGADLLVVGSHGHGTFAGMILGSVSQALLHQSPCPLVVVRRQARTES</sequence>
<evidence type="ECO:0000313" key="3">
    <source>
        <dbReference type="EMBL" id="NJP96291.1"/>
    </source>
</evidence>
<protein>
    <submittedName>
        <fullName evidence="3">Universal stress protein</fullName>
    </submittedName>
</protein>
<proteinExistence type="inferred from homology"/>
<accession>A0ABX1BM12</accession>
<dbReference type="Proteomes" id="UP000696294">
    <property type="component" value="Unassembled WGS sequence"/>
</dbReference>
<dbReference type="RefSeq" id="WP_168017893.1">
    <property type="nucleotide sequence ID" value="NZ_JAATEP010000047.1"/>
</dbReference>
<dbReference type="PANTHER" id="PTHR46553:SF3">
    <property type="entry name" value="ADENINE NUCLEOTIDE ALPHA HYDROLASES-LIKE SUPERFAMILY PROTEIN"/>
    <property type="match status" value="1"/>
</dbReference>
<organism evidence="3 4">
    <name type="scientific">Nonomuraea composti</name>
    <dbReference type="NCBI Taxonomy" id="2720023"/>
    <lineage>
        <taxon>Bacteria</taxon>
        <taxon>Bacillati</taxon>
        <taxon>Actinomycetota</taxon>
        <taxon>Actinomycetes</taxon>
        <taxon>Streptosporangiales</taxon>
        <taxon>Streptosporangiaceae</taxon>
        <taxon>Nonomuraea</taxon>
    </lineage>
</organism>
<dbReference type="InterPro" id="IPR014729">
    <property type="entry name" value="Rossmann-like_a/b/a_fold"/>
</dbReference>
<name>A0ABX1BM12_9ACTN</name>
<dbReference type="InterPro" id="IPR006015">
    <property type="entry name" value="Universal_stress_UspA"/>
</dbReference>
<keyword evidence="4" id="KW-1185">Reference proteome</keyword>
<comment type="similarity">
    <text evidence="1">Belongs to the universal stress protein A family.</text>
</comment>
<dbReference type="InterPro" id="IPR006016">
    <property type="entry name" value="UspA"/>
</dbReference>
<dbReference type="Pfam" id="PF00582">
    <property type="entry name" value="Usp"/>
    <property type="match status" value="2"/>
</dbReference>
<evidence type="ECO:0000256" key="1">
    <source>
        <dbReference type="ARBA" id="ARBA00008791"/>
    </source>
</evidence>
<dbReference type="EMBL" id="JAATEP010000047">
    <property type="protein sequence ID" value="NJP96291.1"/>
    <property type="molecule type" value="Genomic_DNA"/>
</dbReference>
<reference evidence="3 4" key="1">
    <citation type="submission" date="2020-03" db="EMBL/GenBank/DDBJ databases">
        <title>WGS of actinomycetes isolated from Thailand.</title>
        <authorList>
            <person name="Thawai C."/>
        </authorList>
    </citation>
    <scope>NUCLEOTIDE SEQUENCE [LARGE SCALE GENOMIC DNA]</scope>
    <source>
        <strain evidence="3 4">FMUSA5-5</strain>
    </source>
</reference>